<dbReference type="Proteomes" id="UP000789901">
    <property type="component" value="Unassembled WGS sequence"/>
</dbReference>
<organism evidence="3 4">
    <name type="scientific">Gigaspora margarita</name>
    <dbReference type="NCBI Taxonomy" id="4874"/>
    <lineage>
        <taxon>Eukaryota</taxon>
        <taxon>Fungi</taxon>
        <taxon>Fungi incertae sedis</taxon>
        <taxon>Mucoromycota</taxon>
        <taxon>Glomeromycotina</taxon>
        <taxon>Glomeromycetes</taxon>
        <taxon>Diversisporales</taxon>
        <taxon>Gigasporaceae</taxon>
        <taxon>Gigaspora</taxon>
    </lineage>
</organism>
<feature type="coiled-coil region" evidence="1">
    <location>
        <begin position="303"/>
        <end position="421"/>
    </location>
</feature>
<proteinExistence type="predicted"/>
<evidence type="ECO:0000256" key="2">
    <source>
        <dbReference type="SAM" id="MobiDB-lite"/>
    </source>
</evidence>
<dbReference type="Gene3D" id="1.10.287.1490">
    <property type="match status" value="1"/>
</dbReference>
<feature type="non-terminal residue" evidence="3">
    <location>
        <position position="725"/>
    </location>
</feature>
<feature type="region of interest" description="Disordered" evidence="2">
    <location>
        <begin position="705"/>
        <end position="725"/>
    </location>
</feature>
<feature type="coiled-coil region" evidence="1">
    <location>
        <begin position="454"/>
        <end position="523"/>
    </location>
</feature>
<feature type="coiled-coil region" evidence="1">
    <location>
        <begin position="563"/>
        <end position="597"/>
    </location>
</feature>
<keyword evidence="4" id="KW-1185">Reference proteome</keyword>
<feature type="coiled-coil region" evidence="1">
    <location>
        <begin position="647"/>
        <end position="702"/>
    </location>
</feature>
<accession>A0ABN7UQG5</accession>
<gene>
    <name evidence="3" type="ORF">GMARGA_LOCUS9442</name>
</gene>
<evidence type="ECO:0000256" key="1">
    <source>
        <dbReference type="SAM" id="Coils"/>
    </source>
</evidence>
<feature type="compositionally biased region" description="Basic and acidic residues" evidence="2">
    <location>
        <begin position="709"/>
        <end position="725"/>
    </location>
</feature>
<comment type="caution">
    <text evidence="3">The sequence shown here is derived from an EMBL/GenBank/DDBJ whole genome shotgun (WGS) entry which is preliminary data.</text>
</comment>
<evidence type="ECO:0000313" key="3">
    <source>
        <dbReference type="EMBL" id="CAG8652714.1"/>
    </source>
</evidence>
<sequence length="725" mass="83513">MTFAQQSSYSFRDNSLTTSNFSSSSTLISTLGHIDIKICTMNNVGSINTIRAYNPEDILFLFHFNQETLSICLNSMKIEIIIPLNQLTSFKIASSMMICFRLLPNFQKRYFDLSSIRPIEVYKDSTKFNIEQVRSMTLTPSKGVQSETLHILEAGINRLGFEKYGITNNITFKQTCQWFYITCYLPHETRALCFPEHENLYHFIVYLKGRFKIPITKLKYRSRKGDICLLLDDKDWEYAKNSAIKTQNFNDILGDYASEISILNQENSVTEVLHKETLDTKNHFKTSSNITDPLEEVSENDNNKTTITDVNQLIAELEKIKEERQQLVEENLGLQGDLKEFEGERDKLIGLIGVMKVEWEKQYQKLQSEFQESNINRNSLESQLSELRQEYDKLKKTSSKVEEITDRLHEVENQKSALSKIFEDQQNGVQMLMKGMAAEREEWQQREAKFIENQTSINNTLKKYESEVKTLKQELNATLADKQTMKQKLIEVGKEKMSVDVRLRELESEKKKFGGKLEKLIDEKGKLSSQLTDSKKILEKNKLQISTLAKKLAAADVEQQKLVQTFEKSMTQSEKTCENLRNKLRTLQKEKDKLIQGNIGSLKNDETDVPFETDDKRSSDNVVTEVLNDKDNTNVTKSKSLTLEQRIIELENSLKLSKSECARLNEKLAQVQVGYLNAVNDKDQLALSKRESDKKVKALEAQLESVSIGKEHGTNNSNEHKMKDD</sequence>
<dbReference type="EMBL" id="CAJVQB010005075">
    <property type="protein sequence ID" value="CAG8652714.1"/>
    <property type="molecule type" value="Genomic_DNA"/>
</dbReference>
<keyword evidence="1" id="KW-0175">Coiled coil</keyword>
<name>A0ABN7UQG5_GIGMA</name>
<reference evidence="3 4" key="1">
    <citation type="submission" date="2021-06" db="EMBL/GenBank/DDBJ databases">
        <authorList>
            <person name="Kallberg Y."/>
            <person name="Tangrot J."/>
            <person name="Rosling A."/>
        </authorList>
    </citation>
    <scope>NUCLEOTIDE SEQUENCE [LARGE SCALE GENOMIC DNA]</scope>
    <source>
        <strain evidence="3 4">120-4 pot B 10/14</strain>
    </source>
</reference>
<evidence type="ECO:0000313" key="4">
    <source>
        <dbReference type="Proteomes" id="UP000789901"/>
    </source>
</evidence>
<protein>
    <submittedName>
        <fullName evidence="3">84_t:CDS:1</fullName>
    </submittedName>
</protein>